<dbReference type="InterPro" id="IPR034164">
    <property type="entry name" value="Pepsin-like_dom"/>
</dbReference>
<dbReference type="PRINTS" id="PR00792">
    <property type="entry name" value="PEPSIN"/>
</dbReference>
<evidence type="ECO:0000313" key="5">
    <source>
        <dbReference type="Proteomes" id="UP000270094"/>
    </source>
</evidence>
<dbReference type="GO" id="GO:0006508">
    <property type="term" value="P:proteolysis"/>
    <property type="evidence" value="ECO:0007669"/>
    <property type="project" value="InterPro"/>
</dbReference>
<accession>A0A3P7IZ80</accession>
<dbReference type="PANTHER" id="PTHR47966">
    <property type="entry name" value="BETA-SITE APP-CLEAVING ENZYME, ISOFORM A-RELATED"/>
    <property type="match status" value="1"/>
</dbReference>
<evidence type="ECO:0000256" key="2">
    <source>
        <dbReference type="SAM" id="SignalP"/>
    </source>
</evidence>
<dbReference type="Gene3D" id="2.40.70.10">
    <property type="entry name" value="Acid Proteases"/>
    <property type="match status" value="2"/>
</dbReference>
<keyword evidence="2" id="KW-0732">Signal</keyword>
<dbReference type="Proteomes" id="UP000270094">
    <property type="component" value="Unassembled WGS sequence"/>
</dbReference>
<evidence type="ECO:0000259" key="3">
    <source>
        <dbReference type="PROSITE" id="PS51767"/>
    </source>
</evidence>
<dbReference type="InterPro" id="IPR001461">
    <property type="entry name" value="Aspartic_peptidase_A1"/>
</dbReference>
<comment type="similarity">
    <text evidence="1">Belongs to the peptidase A1 family.</text>
</comment>
<dbReference type="OrthoDB" id="771136at2759"/>
<proteinExistence type="inferred from homology"/>
<dbReference type="SUPFAM" id="SSF50630">
    <property type="entry name" value="Acid proteases"/>
    <property type="match status" value="1"/>
</dbReference>
<reference evidence="4 5" key="1">
    <citation type="submission" date="2018-11" db="EMBL/GenBank/DDBJ databases">
        <authorList>
            <consortium name="Pathogen Informatics"/>
        </authorList>
    </citation>
    <scope>NUCLEOTIDE SEQUENCE [LARGE SCALE GENOMIC DNA]</scope>
</reference>
<dbReference type="GO" id="GO:0005764">
    <property type="term" value="C:lysosome"/>
    <property type="evidence" value="ECO:0007669"/>
    <property type="project" value="TreeGrafter"/>
</dbReference>
<evidence type="ECO:0000313" key="4">
    <source>
        <dbReference type="EMBL" id="VDM75866.1"/>
    </source>
</evidence>
<dbReference type="EMBL" id="UYYB01095953">
    <property type="protein sequence ID" value="VDM75866.1"/>
    <property type="molecule type" value="Genomic_DNA"/>
</dbReference>
<feature type="domain" description="Peptidase A1" evidence="3">
    <location>
        <begin position="75"/>
        <end position="329"/>
    </location>
</feature>
<dbReference type="AlphaFoldDB" id="A0A3P7IZ80"/>
<protein>
    <recommendedName>
        <fullName evidence="3">Peptidase A1 domain-containing protein</fullName>
    </recommendedName>
</protein>
<dbReference type="PANTHER" id="PTHR47966:SF45">
    <property type="entry name" value="PEPTIDASE A1 DOMAIN-CONTAINING PROTEIN"/>
    <property type="match status" value="1"/>
</dbReference>
<evidence type="ECO:0000256" key="1">
    <source>
        <dbReference type="ARBA" id="ARBA00007447"/>
    </source>
</evidence>
<dbReference type="GO" id="GO:0004190">
    <property type="term" value="F:aspartic-type endopeptidase activity"/>
    <property type="evidence" value="ECO:0007669"/>
    <property type="project" value="InterPro"/>
</dbReference>
<dbReference type="InterPro" id="IPR021109">
    <property type="entry name" value="Peptidase_aspartic_dom_sf"/>
</dbReference>
<dbReference type="CDD" id="cd05471">
    <property type="entry name" value="pepsin_like"/>
    <property type="match status" value="1"/>
</dbReference>
<organism evidence="4 5">
    <name type="scientific">Strongylus vulgaris</name>
    <name type="common">Blood worm</name>
    <dbReference type="NCBI Taxonomy" id="40348"/>
    <lineage>
        <taxon>Eukaryota</taxon>
        <taxon>Metazoa</taxon>
        <taxon>Ecdysozoa</taxon>
        <taxon>Nematoda</taxon>
        <taxon>Chromadorea</taxon>
        <taxon>Rhabditida</taxon>
        <taxon>Rhabditina</taxon>
        <taxon>Rhabditomorpha</taxon>
        <taxon>Strongyloidea</taxon>
        <taxon>Strongylidae</taxon>
        <taxon>Strongylus</taxon>
    </lineage>
</organism>
<gene>
    <name evidence="4" type="ORF">SVUK_LOCUS10864</name>
</gene>
<dbReference type="InterPro" id="IPR033121">
    <property type="entry name" value="PEPTIDASE_A1"/>
</dbReference>
<dbReference type="PROSITE" id="PS51767">
    <property type="entry name" value="PEPTIDASE_A1"/>
    <property type="match status" value="1"/>
</dbReference>
<dbReference type="Pfam" id="PF00026">
    <property type="entry name" value="Asp"/>
    <property type="match status" value="1"/>
</dbReference>
<feature type="chain" id="PRO_5017922002" description="Peptidase A1 domain-containing protein" evidence="2">
    <location>
        <begin position="18"/>
        <end position="329"/>
    </location>
</feature>
<name>A0A3P7IZ80_STRVU</name>
<keyword evidence="5" id="KW-1185">Reference proteome</keyword>
<sequence>MNFLFIALLAIECTAQAAVYQVPLVKIEPKMVQMLRAGTWAAYVKERNAARAMPKALAAQDGYSQDLYDYHDMEYIGNITVGTPAQSFRVGFDTATSDTWIIDYTCSANKPLICDESRCDQGYQMEFLSETGFPLIFVQKHIFQYYRSGANAKGIVGRDTVGLGDSNTNRLEVPGTLIGQANEIDDYFADHPVDGMVGLAFSALSYNKLDSVIEKAAQLQLIEPMFTVYLERAGADAKNVFGGVITYGGLDEQHCFEHVAYTKITIATFWKFMVDRFSFGSYEYQYGTDAISDTTSSFIGFTSSSMLEAVVNHANATVGKFENVTAPVS</sequence>
<feature type="signal peptide" evidence="2">
    <location>
        <begin position="1"/>
        <end position="17"/>
    </location>
</feature>
<dbReference type="Gene3D" id="2.60.40.1960">
    <property type="match status" value="1"/>
</dbReference>